<feature type="transmembrane region" description="Helical" evidence="1">
    <location>
        <begin position="212"/>
        <end position="232"/>
    </location>
</feature>
<dbReference type="Pfam" id="PF02517">
    <property type="entry name" value="Rce1-like"/>
    <property type="match status" value="1"/>
</dbReference>
<evidence type="ECO:0000256" key="1">
    <source>
        <dbReference type="SAM" id="Phobius"/>
    </source>
</evidence>
<feature type="transmembrane region" description="Helical" evidence="1">
    <location>
        <begin position="134"/>
        <end position="153"/>
    </location>
</feature>
<feature type="transmembrane region" description="Helical" evidence="1">
    <location>
        <begin position="93"/>
        <end position="114"/>
    </location>
</feature>
<organism evidence="3 4">
    <name type="scientific">Clostridium sporogenes</name>
    <dbReference type="NCBI Taxonomy" id="1509"/>
    <lineage>
        <taxon>Bacteria</taxon>
        <taxon>Bacillati</taxon>
        <taxon>Bacillota</taxon>
        <taxon>Clostridia</taxon>
        <taxon>Eubacteriales</taxon>
        <taxon>Clostridiaceae</taxon>
        <taxon>Clostridium</taxon>
    </lineage>
</organism>
<dbReference type="PANTHER" id="PTHR36435">
    <property type="entry name" value="SLR1288 PROTEIN"/>
    <property type="match status" value="1"/>
</dbReference>
<dbReference type="InterPro" id="IPR052710">
    <property type="entry name" value="CAAX_protease"/>
</dbReference>
<dbReference type="InterPro" id="IPR003675">
    <property type="entry name" value="Rce1/LyrA-like_dom"/>
</dbReference>
<dbReference type="GO" id="GO:0080120">
    <property type="term" value="P:CAAX-box protein maturation"/>
    <property type="evidence" value="ECO:0007669"/>
    <property type="project" value="UniProtKB-ARBA"/>
</dbReference>
<evidence type="ECO:0000313" key="4">
    <source>
        <dbReference type="Proteomes" id="UP001182303"/>
    </source>
</evidence>
<proteinExistence type="predicted"/>
<dbReference type="GO" id="GO:0004175">
    <property type="term" value="F:endopeptidase activity"/>
    <property type="evidence" value="ECO:0007669"/>
    <property type="project" value="UniProtKB-ARBA"/>
</dbReference>
<keyword evidence="1" id="KW-0812">Transmembrane</keyword>
<sequence length="270" mass="30716">MKKYLKMIRNIVFFSGLNIVINFIVGFIYSIMNFAIYKTKSLESIQQSMMENVYIITALSSAITFIIYLLVLKNKNENLWQRCNFKKITLSHIYYSIPIAISLSVFTCPIISLISEKFESYKQVSDSISAAYGSILSMLCIVILIPIFEEILFRGLIFNELKKNTNIILAVILQSLIFALFHGNILQGMYAFILGIILCILYLKTGSIWSNILCHIVYNLFGSLLMPLALSYTKNYTFVYIGAGLIATAILLISMFKKQTNYINLSNIKG</sequence>
<reference evidence="3" key="1">
    <citation type="submission" date="2023-04" db="EMBL/GenBank/DDBJ databases">
        <title>Assessment of the microbiological origin of a defect in Grana Padano cheese.</title>
        <authorList>
            <person name="Zago M."/>
            <person name="Rossetti L."/>
            <person name="Bonvini B."/>
            <person name="Carminati D."/>
            <person name="Giraffa G."/>
        </authorList>
    </citation>
    <scope>NUCLEOTIDE SEQUENCE</scope>
    <source>
        <strain evidence="3">4990</strain>
    </source>
</reference>
<dbReference type="Proteomes" id="UP001182303">
    <property type="component" value="Unassembled WGS sequence"/>
</dbReference>
<keyword evidence="1" id="KW-0472">Membrane</keyword>
<evidence type="ECO:0000259" key="2">
    <source>
        <dbReference type="Pfam" id="PF02517"/>
    </source>
</evidence>
<name>A0AAE4JVC9_CLOSG</name>
<dbReference type="RefSeq" id="WP_310944553.1">
    <property type="nucleotide sequence ID" value="NZ_JARUIS010000039.1"/>
</dbReference>
<feature type="transmembrane region" description="Helical" evidence="1">
    <location>
        <begin position="188"/>
        <end position="205"/>
    </location>
</feature>
<comment type="caution">
    <text evidence="3">The sequence shown here is derived from an EMBL/GenBank/DDBJ whole genome shotgun (WGS) entry which is preliminary data.</text>
</comment>
<accession>A0AAE4JVC9</accession>
<keyword evidence="1" id="KW-1133">Transmembrane helix</keyword>
<gene>
    <name evidence="3" type="ORF">P9J83_17400</name>
</gene>
<dbReference type="PANTHER" id="PTHR36435:SF1">
    <property type="entry name" value="CAAX AMINO TERMINAL PROTEASE FAMILY PROTEIN"/>
    <property type="match status" value="1"/>
</dbReference>
<protein>
    <submittedName>
        <fullName evidence="3">Type II CAAX endopeptidase family protein</fullName>
    </submittedName>
</protein>
<evidence type="ECO:0000313" key="3">
    <source>
        <dbReference type="EMBL" id="MDS1005243.1"/>
    </source>
</evidence>
<feature type="transmembrane region" description="Helical" evidence="1">
    <location>
        <begin position="52"/>
        <end position="72"/>
    </location>
</feature>
<dbReference type="EMBL" id="JARUIS010000039">
    <property type="protein sequence ID" value="MDS1005243.1"/>
    <property type="molecule type" value="Genomic_DNA"/>
</dbReference>
<feature type="transmembrane region" description="Helical" evidence="1">
    <location>
        <begin position="12"/>
        <end position="32"/>
    </location>
</feature>
<feature type="transmembrane region" description="Helical" evidence="1">
    <location>
        <begin position="238"/>
        <end position="256"/>
    </location>
</feature>
<feature type="domain" description="CAAX prenyl protease 2/Lysostaphin resistance protein A-like" evidence="2">
    <location>
        <begin position="134"/>
        <end position="221"/>
    </location>
</feature>
<dbReference type="AlphaFoldDB" id="A0AAE4JVC9"/>
<feature type="transmembrane region" description="Helical" evidence="1">
    <location>
        <begin position="165"/>
        <end position="182"/>
    </location>
</feature>